<name>A0ABV4E3I6_9GAMM</name>
<accession>A0ABV4E3I6</accession>
<evidence type="ECO:0008006" key="3">
    <source>
        <dbReference type="Google" id="ProtNLM"/>
    </source>
</evidence>
<protein>
    <recommendedName>
        <fullName evidence="3">DUF4054 domain-containing protein</fullName>
    </recommendedName>
</protein>
<keyword evidence="2" id="KW-1185">Reference proteome</keyword>
<dbReference type="InterPro" id="IPR038625">
    <property type="entry name" value="R_equi_Vir_sf"/>
</dbReference>
<sequence>MSNLLNINAEEILTLFRKHFPHLPEDMESSVNAILVTEPPQEVNAEVTLSGQGEEHLIHCQIIEGYSNTCTGKAAPAIFPLQLASTGTLSSADYALLFRDTAHFYLAASLALTGILFYDAEKQQLLGLYTGSAIASDDSVSFLLAGGWHSKTMD</sequence>
<evidence type="ECO:0000313" key="1">
    <source>
        <dbReference type="EMBL" id="MEY8769449.1"/>
    </source>
</evidence>
<proteinExistence type="predicted"/>
<dbReference type="RefSeq" id="WP_253454319.1">
    <property type="nucleotide sequence ID" value="NZ_JBGFFX010000001.1"/>
</dbReference>
<dbReference type="EMBL" id="JBGFFX010000001">
    <property type="protein sequence ID" value="MEY8769449.1"/>
    <property type="molecule type" value="Genomic_DNA"/>
</dbReference>
<dbReference type="Proteomes" id="UP001565243">
    <property type="component" value="Unassembled WGS sequence"/>
</dbReference>
<gene>
    <name evidence="1" type="ORF">AB6T85_03210</name>
</gene>
<reference evidence="1 2" key="1">
    <citation type="submission" date="2024-07" db="EMBL/GenBank/DDBJ databases">
        <authorList>
            <person name="Hebao G."/>
        </authorList>
    </citation>
    <scope>NUCLEOTIDE SEQUENCE [LARGE SCALE GENOMIC DNA]</scope>
    <source>
        <strain evidence="1 2">ACCC 02193</strain>
    </source>
</reference>
<comment type="caution">
    <text evidence="1">The sequence shown here is derived from an EMBL/GenBank/DDBJ whole genome shotgun (WGS) entry which is preliminary data.</text>
</comment>
<evidence type="ECO:0000313" key="2">
    <source>
        <dbReference type="Proteomes" id="UP001565243"/>
    </source>
</evidence>
<dbReference type="Gene3D" id="2.40.128.480">
    <property type="entry name" value="Rhodococcus equi virulence-associated protein"/>
    <property type="match status" value="1"/>
</dbReference>
<organism evidence="1 2">
    <name type="scientific">Erwinia aeris</name>
    <dbReference type="NCBI Taxonomy" id="3239803"/>
    <lineage>
        <taxon>Bacteria</taxon>
        <taxon>Pseudomonadati</taxon>
        <taxon>Pseudomonadota</taxon>
        <taxon>Gammaproteobacteria</taxon>
        <taxon>Enterobacterales</taxon>
        <taxon>Erwiniaceae</taxon>
        <taxon>Erwinia</taxon>
    </lineage>
</organism>